<dbReference type="OrthoDB" id="1121797at2"/>
<evidence type="ECO:0008006" key="4">
    <source>
        <dbReference type="Google" id="ProtNLM"/>
    </source>
</evidence>
<evidence type="ECO:0000256" key="1">
    <source>
        <dbReference type="SAM" id="Phobius"/>
    </source>
</evidence>
<feature type="transmembrane region" description="Helical" evidence="1">
    <location>
        <begin position="71"/>
        <end position="96"/>
    </location>
</feature>
<dbReference type="AlphaFoldDB" id="A0A4D7JC31"/>
<keyword evidence="3" id="KW-1185">Reference proteome</keyword>
<dbReference type="Proteomes" id="UP000298616">
    <property type="component" value="Chromosome"/>
</dbReference>
<accession>A0A4D7JC31</accession>
<organism evidence="2 3">
    <name type="scientific">Mangrovivirga cuniculi</name>
    <dbReference type="NCBI Taxonomy" id="2715131"/>
    <lineage>
        <taxon>Bacteria</taxon>
        <taxon>Pseudomonadati</taxon>
        <taxon>Bacteroidota</taxon>
        <taxon>Cytophagia</taxon>
        <taxon>Cytophagales</taxon>
        <taxon>Mangrovivirgaceae</taxon>
        <taxon>Mangrovivirga</taxon>
    </lineage>
</organism>
<feature type="transmembrane region" description="Helical" evidence="1">
    <location>
        <begin position="127"/>
        <end position="152"/>
    </location>
</feature>
<gene>
    <name evidence="2" type="ORF">DCC35_00080</name>
</gene>
<protein>
    <recommendedName>
        <fullName evidence="4">DUF5362 domain-containing protein</fullName>
    </recommendedName>
</protein>
<feature type="transmembrane region" description="Helical" evidence="1">
    <location>
        <begin position="29"/>
        <end position="51"/>
    </location>
</feature>
<sequence>MNSILDQNSGEALALNSMVKANLTEASKWARFLGILGFIGSGLTLIMGIFMGGTMGTLASMGGADTQLPGFMGAGFFIVFYVIFAIISFIPSYFLFTFGSKTKAGIEAGVNTDFENGLKNLKRLFKFYGIIAIIFLGFYALMFVIAIFGGLASAF</sequence>
<reference evidence="2 3" key="1">
    <citation type="submission" date="2018-04" db="EMBL/GenBank/DDBJ databases">
        <title>Complete genome uncultured novel isolate.</title>
        <authorList>
            <person name="Merlino G."/>
        </authorList>
    </citation>
    <scope>NUCLEOTIDE SEQUENCE [LARGE SCALE GENOMIC DNA]</scope>
    <source>
        <strain evidence="3">R1DC9</strain>
    </source>
</reference>
<proteinExistence type="predicted"/>
<dbReference type="KEGG" id="fpf:DCC35_00080"/>
<keyword evidence="1" id="KW-0472">Membrane</keyword>
<evidence type="ECO:0000313" key="3">
    <source>
        <dbReference type="Proteomes" id="UP000298616"/>
    </source>
</evidence>
<evidence type="ECO:0000313" key="2">
    <source>
        <dbReference type="EMBL" id="QCK13261.1"/>
    </source>
</evidence>
<name>A0A4D7JC31_9BACT</name>
<keyword evidence="1" id="KW-1133">Transmembrane helix</keyword>
<dbReference type="RefSeq" id="WP_137088859.1">
    <property type="nucleotide sequence ID" value="NZ_CP028923.1"/>
</dbReference>
<dbReference type="EMBL" id="CP028923">
    <property type="protein sequence ID" value="QCK13261.1"/>
    <property type="molecule type" value="Genomic_DNA"/>
</dbReference>
<keyword evidence="1" id="KW-0812">Transmembrane</keyword>